<organism evidence="2">
    <name type="scientific">Volvox carteri f. nagariensis</name>
    <dbReference type="NCBI Taxonomy" id="3068"/>
    <lineage>
        <taxon>Eukaryota</taxon>
        <taxon>Viridiplantae</taxon>
        <taxon>Chlorophyta</taxon>
        <taxon>core chlorophytes</taxon>
        <taxon>Chlorophyceae</taxon>
        <taxon>CS clade</taxon>
        <taxon>Chlamydomonadales</taxon>
        <taxon>Volvocaceae</taxon>
        <taxon>Volvox</taxon>
    </lineage>
</organism>
<proteinExistence type="predicted"/>
<protein>
    <recommendedName>
        <fullName evidence="3">CCHC-type domain-containing protein</fullName>
    </recommendedName>
</protein>
<reference evidence="1 2" key="1">
    <citation type="journal article" date="2010" name="Science">
        <title>Genomic analysis of organismal complexity in the multicellular green alga Volvox carteri.</title>
        <authorList>
            <person name="Prochnik S.E."/>
            <person name="Umen J."/>
            <person name="Nedelcu A.M."/>
            <person name="Hallmann A."/>
            <person name="Miller S.M."/>
            <person name="Nishii I."/>
            <person name="Ferris P."/>
            <person name="Kuo A."/>
            <person name="Mitros T."/>
            <person name="Fritz-Laylin L.K."/>
            <person name="Hellsten U."/>
            <person name="Chapman J."/>
            <person name="Simakov O."/>
            <person name="Rensing S.A."/>
            <person name="Terry A."/>
            <person name="Pangilinan J."/>
            <person name="Kapitonov V."/>
            <person name="Jurka J."/>
            <person name="Salamov A."/>
            <person name="Shapiro H."/>
            <person name="Schmutz J."/>
            <person name="Grimwood J."/>
            <person name="Lindquist E."/>
            <person name="Lucas S."/>
            <person name="Grigoriev I.V."/>
            <person name="Schmitt R."/>
            <person name="Kirk D."/>
            <person name="Rokhsar D.S."/>
        </authorList>
    </citation>
    <scope>NUCLEOTIDE SEQUENCE [LARGE SCALE GENOMIC DNA]</scope>
    <source>
        <strain evidence="2">f. Nagariensis / Eve</strain>
    </source>
</reference>
<dbReference type="InParanoid" id="D8TXZ8"/>
<sequence>MWFEEGRQSGVVRTAKASKQVAQHYKTASEAQQTQKQLNDMSQLLPYKEVIRLAREGDPHKTSLVACLASLSSEQRAYLGAALTGQTKSASRSGCKRSFAATLAPGGGPPREGPEDVTCLICNQRGHRFQNCPQLQAIPRDQQQAAVDRARARLRAGARLLEDGVQRDPGMCLAAAARGGHVGLTHWLLQQFGPAGGPGLIFRTPYRYDVIDGAAHRFDLATLQQLHQTLLQLDGASSRLTRYTLAGAL</sequence>
<dbReference type="eggNOG" id="ENOG502QT73">
    <property type="taxonomic scope" value="Eukaryota"/>
</dbReference>
<accession>D8TXZ8</accession>
<dbReference type="AlphaFoldDB" id="D8TXZ8"/>
<evidence type="ECO:0008006" key="3">
    <source>
        <dbReference type="Google" id="ProtNLM"/>
    </source>
</evidence>
<evidence type="ECO:0000313" key="1">
    <source>
        <dbReference type="EMBL" id="EFJ47813.1"/>
    </source>
</evidence>
<dbReference type="GO" id="GO:0008270">
    <property type="term" value="F:zinc ion binding"/>
    <property type="evidence" value="ECO:0007669"/>
    <property type="project" value="InterPro"/>
</dbReference>
<dbReference type="SUPFAM" id="SSF57756">
    <property type="entry name" value="Retrovirus zinc finger-like domains"/>
    <property type="match status" value="1"/>
</dbReference>
<dbReference type="KEGG" id="vcn:VOLCADRAFT_91802"/>
<dbReference type="RefSeq" id="XP_002951284.1">
    <property type="nucleotide sequence ID" value="XM_002951238.1"/>
</dbReference>
<name>D8TXZ8_VOLCA</name>
<keyword evidence="2" id="KW-1185">Reference proteome</keyword>
<gene>
    <name evidence="1" type="ORF">VOLCADRAFT_91802</name>
</gene>
<evidence type="ECO:0000313" key="2">
    <source>
        <dbReference type="Proteomes" id="UP000001058"/>
    </source>
</evidence>
<dbReference type="GO" id="GO:0003676">
    <property type="term" value="F:nucleic acid binding"/>
    <property type="evidence" value="ECO:0007669"/>
    <property type="project" value="InterPro"/>
</dbReference>
<dbReference type="InterPro" id="IPR036875">
    <property type="entry name" value="Znf_CCHC_sf"/>
</dbReference>
<dbReference type="GeneID" id="9615444"/>
<dbReference type="Proteomes" id="UP000001058">
    <property type="component" value="Unassembled WGS sequence"/>
</dbReference>
<dbReference type="EMBL" id="GL378343">
    <property type="protein sequence ID" value="EFJ47813.1"/>
    <property type="molecule type" value="Genomic_DNA"/>
</dbReference>